<dbReference type="Proteomes" id="UP000180235">
    <property type="component" value="Chromosome"/>
</dbReference>
<sequence>MAIVVTLSPELEALLLDKAARRGQDVSLVASELLANVLEWEEQDSEEAIKGIQQGLNDFEAGRFRSFQDFAEEQRSKHNLLADS</sequence>
<evidence type="ECO:0000313" key="2">
    <source>
        <dbReference type="Proteomes" id="UP000180235"/>
    </source>
</evidence>
<protein>
    <submittedName>
        <fullName evidence="1">Uncharacterized protein</fullName>
    </submittedName>
</protein>
<evidence type="ECO:0000313" key="1">
    <source>
        <dbReference type="EMBL" id="APB32426.1"/>
    </source>
</evidence>
<gene>
    <name evidence="1" type="ORF">GlitD10_0125</name>
</gene>
<proteinExistence type="predicted"/>
<dbReference type="EMBL" id="CP017675">
    <property type="protein sequence ID" value="APB32426.1"/>
    <property type="molecule type" value="Genomic_DNA"/>
</dbReference>
<dbReference type="STRING" id="1188229.GlitD10_0125"/>
<keyword evidence="2" id="KW-1185">Reference proteome</keyword>
<dbReference type="RefSeq" id="WP_071453170.1">
    <property type="nucleotide sequence ID" value="NZ_CP017675.1"/>
</dbReference>
<name>A0A1J0A914_9CYAN</name>
<dbReference type="OrthoDB" id="466929at2"/>
<reference evidence="1 2" key="1">
    <citation type="submission" date="2016-10" db="EMBL/GenBank/DDBJ databases">
        <title>Description of Gloeomargarita lithophora gen. nov., sp. nov., a thylakoid-bearing basal-branching cyanobacterium with intracellular carbonates, and proposal for Gloeomargaritales ord. nov.</title>
        <authorList>
            <person name="Moreira D."/>
            <person name="Tavera R."/>
            <person name="Benzerara K."/>
            <person name="Skouri-Panet F."/>
            <person name="Couradeau E."/>
            <person name="Gerard E."/>
            <person name="Loussert C."/>
            <person name="Novelo E."/>
            <person name="Zivanovic Y."/>
            <person name="Lopez-Garcia P."/>
        </authorList>
    </citation>
    <scope>NUCLEOTIDE SEQUENCE [LARGE SCALE GENOMIC DNA]</scope>
    <source>
        <strain evidence="1 2">D10</strain>
    </source>
</reference>
<dbReference type="KEGG" id="glt:GlitD10_0125"/>
<accession>A0A1J0A914</accession>
<dbReference type="AlphaFoldDB" id="A0A1J0A914"/>
<organism evidence="1 2">
    <name type="scientific">Gloeomargarita lithophora Alchichica-D10</name>
    <dbReference type="NCBI Taxonomy" id="1188229"/>
    <lineage>
        <taxon>Bacteria</taxon>
        <taxon>Bacillati</taxon>
        <taxon>Cyanobacteriota</taxon>
        <taxon>Cyanophyceae</taxon>
        <taxon>Gloeomargaritales</taxon>
        <taxon>Gloeomargaritaceae</taxon>
        <taxon>Gloeomargarita</taxon>
    </lineage>
</organism>